<dbReference type="InterPro" id="IPR057027">
    <property type="entry name" value="TPR_mt"/>
</dbReference>
<dbReference type="AlphaFoldDB" id="A0A812UFM1"/>
<proteinExistence type="predicted"/>
<dbReference type="Gene3D" id="1.25.40.10">
    <property type="entry name" value="Tetratricopeptide repeat domain"/>
    <property type="match status" value="1"/>
</dbReference>
<gene>
    <name evidence="4" type="ORF">SNAT2548_LOCUS31951</name>
</gene>
<evidence type="ECO:0000259" key="3">
    <source>
        <dbReference type="Pfam" id="PF23276"/>
    </source>
</evidence>
<organism evidence="4 5">
    <name type="scientific">Symbiodinium natans</name>
    <dbReference type="NCBI Taxonomy" id="878477"/>
    <lineage>
        <taxon>Eukaryota</taxon>
        <taxon>Sar</taxon>
        <taxon>Alveolata</taxon>
        <taxon>Dinophyceae</taxon>
        <taxon>Suessiales</taxon>
        <taxon>Symbiodiniaceae</taxon>
        <taxon>Symbiodinium</taxon>
    </lineage>
</organism>
<comment type="caution">
    <text evidence="4">The sequence shown here is derived from an EMBL/GenBank/DDBJ whole genome shotgun (WGS) entry which is preliminary data.</text>
</comment>
<protein>
    <recommendedName>
        <fullName evidence="3">Pentatricopeptide repeat-containing protein-mitochondrial domain-containing protein</fullName>
    </recommendedName>
</protein>
<dbReference type="OrthoDB" id="185373at2759"/>
<evidence type="ECO:0000256" key="2">
    <source>
        <dbReference type="PROSITE-ProRule" id="PRU00708"/>
    </source>
</evidence>
<feature type="domain" description="Pentatricopeptide repeat-containing protein-mitochondrial" evidence="3">
    <location>
        <begin position="117"/>
        <end position="199"/>
    </location>
</feature>
<feature type="repeat" description="PPR" evidence="2">
    <location>
        <begin position="136"/>
        <end position="170"/>
    </location>
</feature>
<accession>A0A812UFM1</accession>
<dbReference type="NCBIfam" id="TIGR00756">
    <property type="entry name" value="PPR"/>
    <property type="match status" value="2"/>
</dbReference>
<dbReference type="PANTHER" id="PTHR47447">
    <property type="entry name" value="OS03G0856100 PROTEIN"/>
    <property type="match status" value="1"/>
</dbReference>
<reference evidence="4" key="1">
    <citation type="submission" date="2021-02" db="EMBL/GenBank/DDBJ databases">
        <authorList>
            <person name="Dougan E. K."/>
            <person name="Rhodes N."/>
            <person name="Thang M."/>
            <person name="Chan C."/>
        </authorList>
    </citation>
    <scope>NUCLEOTIDE SEQUENCE</scope>
</reference>
<feature type="repeat" description="PPR" evidence="2">
    <location>
        <begin position="66"/>
        <end position="100"/>
    </location>
</feature>
<keyword evidence="1" id="KW-0677">Repeat</keyword>
<dbReference type="PROSITE" id="PS51375">
    <property type="entry name" value="PPR"/>
    <property type="match status" value="2"/>
</dbReference>
<name>A0A812UFM1_9DINO</name>
<sequence length="207" mass="21886">MTAAVLLAGYDEDSQAAATLAAARILDQASSEANATARISQLAQTGRPQQAAQILLEELAASRAIEPSAFDTLIAAFATQGCAEEATEWFHRMAACGCKQGVKACSALVTAWTVRRDAAKAAEVLQELEEHGKDLDQYAYTSVISAFADKANTTAAKDWFDGMARKGFTPDVAAANAVLKSLVQTNLSAAQSWLQSMPQQELSPSLS</sequence>
<evidence type="ECO:0000313" key="5">
    <source>
        <dbReference type="Proteomes" id="UP000604046"/>
    </source>
</evidence>
<dbReference type="Proteomes" id="UP000604046">
    <property type="component" value="Unassembled WGS sequence"/>
</dbReference>
<dbReference type="Pfam" id="PF01535">
    <property type="entry name" value="PPR"/>
    <property type="match status" value="1"/>
</dbReference>
<dbReference type="Pfam" id="PF23276">
    <property type="entry name" value="TPR_24"/>
    <property type="match status" value="1"/>
</dbReference>
<dbReference type="InterPro" id="IPR002885">
    <property type="entry name" value="PPR_rpt"/>
</dbReference>
<dbReference type="PANTHER" id="PTHR47447:SF17">
    <property type="entry name" value="OS12G0638900 PROTEIN"/>
    <property type="match status" value="1"/>
</dbReference>
<dbReference type="InterPro" id="IPR011990">
    <property type="entry name" value="TPR-like_helical_dom_sf"/>
</dbReference>
<keyword evidence="5" id="KW-1185">Reference proteome</keyword>
<evidence type="ECO:0000256" key="1">
    <source>
        <dbReference type="ARBA" id="ARBA00022737"/>
    </source>
</evidence>
<dbReference type="EMBL" id="CAJNDS010002685">
    <property type="protein sequence ID" value="CAE7564582.1"/>
    <property type="molecule type" value="Genomic_DNA"/>
</dbReference>
<evidence type="ECO:0000313" key="4">
    <source>
        <dbReference type="EMBL" id="CAE7564582.1"/>
    </source>
</evidence>